<protein>
    <recommendedName>
        <fullName evidence="6">DNA polymerase II subunit 2</fullName>
    </recommendedName>
</protein>
<evidence type="ECO:0000256" key="3">
    <source>
        <dbReference type="ARBA" id="ARBA00022705"/>
    </source>
</evidence>
<keyword evidence="5" id="KW-0539">Nucleus</keyword>
<evidence type="ECO:0000256" key="5">
    <source>
        <dbReference type="ARBA" id="ARBA00023242"/>
    </source>
</evidence>
<keyword evidence="3" id="KW-0235">DNA replication</keyword>
<evidence type="ECO:0000313" key="9">
    <source>
        <dbReference type="Proteomes" id="UP000243459"/>
    </source>
</evidence>
<gene>
    <name evidence="8" type="ORF">A4U43_C01F18770</name>
</gene>
<evidence type="ECO:0000256" key="2">
    <source>
        <dbReference type="ARBA" id="ARBA00009560"/>
    </source>
</evidence>
<dbReference type="GO" id="GO:0042276">
    <property type="term" value="P:error-prone translesion synthesis"/>
    <property type="evidence" value="ECO:0007669"/>
    <property type="project" value="TreeGrafter"/>
</dbReference>
<evidence type="ECO:0000259" key="7">
    <source>
        <dbReference type="Pfam" id="PF04042"/>
    </source>
</evidence>
<dbReference type="GO" id="GO:0006261">
    <property type="term" value="P:DNA-templated DNA replication"/>
    <property type="evidence" value="ECO:0007669"/>
    <property type="project" value="InterPro"/>
</dbReference>
<feature type="domain" description="DNA polymerase alpha/delta/epsilon subunit B" evidence="7">
    <location>
        <begin position="101"/>
        <end position="298"/>
    </location>
</feature>
<organism evidence="8 9">
    <name type="scientific">Asparagus officinalis</name>
    <name type="common">Garden asparagus</name>
    <dbReference type="NCBI Taxonomy" id="4686"/>
    <lineage>
        <taxon>Eukaryota</taxon>
        <taxon>Viridiplantae</taxon>
        <taxon>Streptophyta</taxon>
        <taxon>Embryophyta</taxon>
        <taxon>Tracheophyta</taxon>
        <taxon>Spermatophyta</taxon>
        <taxon>Magnoliopsida</taxon>
        <taxon>Liliopsida</taxon>
        <taxon>Asparagales</taxon>
        <taxon>Asparagaceae</taxon>
        <taxon>Asparagoideae</taxon>
        <taxon>Asparagus</taxon>
    </lineage>
</organism>
<dbReference type="InterPro" id="IPR016266">
    <property type="entry name" value="POLE2"/>
</dbReference>
<dbReference type="Gramene" id="ONK80521">
    <property type="protein sequence ID" value="ONK80521"/>
    <property type="gene ID" value="A4U43_C01F18770"/>
</dbReference>
<keyword evidence="9" id="KW-1185">Reference proteome</keyword>
<evidence type="ECO:0000313" key="8">
    <source>
        <dbReference type="EMBL" id="ONK80521.1"/>
    </source>
</evidence>
<comment type="similarity">
    <text evidence="2">Belongs to the DNA polymerase epsilon subunit B family.</text>
</comment>
<dbReference type="AlphaFoldDB" id="A0A5P1FV07"/>
<comment type="subcellular location">
    <subcellularLocation>
        <location evidence="1">Nucleus</location>
    </subcellularLocation>
</comment>
<proteinExistence type="inferred from homology"/>
<reference evidence="9" key="1">
    <citation type="journal article" date="2017" name="Nat. Commun.">
        <title>The asparagus genome sheds light on the origin and evolution of a young Y chromosome.</title>
        <authorList>
            <person name="Harkess A."/>
            <person name="Zhou J."/>
            <person name="Xu C."/>
            <person name="Bowers J.E."/>
            <person name="Van der Hulst R."/>
            <person name="Ayyampalayam S."/>
            <person name="Mercati F."/>
            <person name="Riccardi P."/>
            <person name="McKain M.R."/>
            <person name="Kakrana A."/>
            <person name="Tang H."/>
            <person name="Ray J."/>
            <person name="Groenendijk J."/>
            <person name="Arikit S."/>
            <person name="Mathioni S.M."/>
            <person name="Nakano M."/>
            <person name="Shan H."/>
            <person name="Telgmann-Rauber A."/>
            <person name="Kanno A."/>
            <person name="Yue Z."/>
            <person name="Chen H."/>
            <person name="Li W."/>
            <person name="Chen Y."/>
            <person name="Xu X."/>
            <person name="Zhang Y."/>
            <person name="Luo S."/>
            <person name="Chen H."/>
            <person name="Gao J."/>
            <person name="Mao Z."/>
            <person name="Pires J.C."/>
            <person name="Luo M."/>
            <person name="Kudrna D."/>
            <person name="Wing R.A."/>
            <person name="Meyers B.C."/>
            <person name="Yi K."/>
            <person name="Kong H."/>
            <person name="Lavrijsen P."/>
            <person name="Sunseri F."/>
            <person name="Falavigna A."/>
            <person name="Ye Y."/>
            <person name="Leebens-Mack J.H."/>
            <person name="Chen G."/>
        </authorList>
    </citation>
    <scope>NUCLEOTIDE SEQUENCE [LARGE SCALE GENOMIC DNA]</scope>
    <source>
        <strain evidence="9">cv. DH0086</strain>
    </source>
</reference>
<keyword evidence="4" id="KW-0238">DNA-binding</keyword>
<dbReference type="Pfam" id="PF04042">
    <property type="entry name" value="DNA_pol_E_B"/>
    <property type="match status" value="1"/>
</dbReference>
<dbReference type="PANTHER" id="PTHR12708:SF0">
    <property type="entry name" value="DNA POLYMERASE EPSILON SUBUNIT 2"/>
    <property type="match status" value="1"/>
</dbReference>
<evidence type="ECO:0000256" key="4">
    <source>
        <dbReference type="ARBA" id="ARBA00023125"/>
    </source>
</evidence>
<evidence type="ECO:0000256" key="1">
    <source>
        <dbReference type="ARBA" id="ARBA00004123"/>
    </source>
</evidence>
<dbReference type="GO" id="GO:0003677">
    <property type="term" value="F:DNA binding"/>
    <property type="evidence" value="ECO:0007669"/>
    <property type="project" value="UniProtKB-KW"/>
</dbReference>
<dbReference type="EMBL" id="CM007381">
    <property type="protein sequence ID" value="ONK80521.1"/>
    <property type="molecule type" value="Genomic_DNA"/>
</dbReference>
<evidence type="ECO:0000256" key="6">
    <source>
        <dbReference type="ARBA" id="ARBA00032930"/>
    </source>
</evidence>
<dbReference type="Proteomes" id="UP000243459">
    <property type="component" value="Chromosome 1"/>
</dbReference>
<name>A0A5P1FV07_ASPOF</name>
<dbReference type="PANTHER" id="PTHR12708">
    <property type="entry name" value="DNA POLYMERASE EPSILON SUBUNIT B"/>
    <property type="match status" value="1"/>
</dbReference>
<sequence length="309" mass="35019">MTSFEGGVDDELQGMSRRRAFEGRGREASTKVDVCREASTRVEGGREGFDEVNTCGFPHLEDRDASTSLLMGLDFFGGGILSTEETLRLSSLEKKAMNDMFVILSDVWVDNNETMEKLAFVLDDYESVEVVPSLFVLMGNFCSHPCNLSFHSFSCLRMQFGKLGEMIESHPRIKEHSRFLFIPGPDDAGPSKALPRCALPKYLTDELQKHVPNAICSSNPCRVKFYTQEIVFFRQHLLYRMTRSSLIPPLTEETSDPFEHLVATITYQSHLCPLPLTVQPIIWNYDHCLRLYPTPHTVSNLFISLSSLF</sequence>
<accession>A0A5P1FV07</accession>
<dbReference type="InterPro" id="IPR007185">
    <property type="entry name" value="DNA_pol_a/d/e_bsu"/>
</dbReference>
<dbReference type="GO" id="GO:0008622">
    <property type="term" value="C:epsilon DNA polymerase complex"/>
    <property type="evidence" value="ECO:0007669"/>
    <property type="project" value="InterPro"/>
</dbReference>